<dbReference type="PANTHER" id="PTHR19328:SF75">
    <property type="entry name" value="ALDOSE SUGAR DEHYDROGENASE YLII"/>
    <property type="match status" value="1"/>
</dbReference>
<dbReference type="Proteomes" id="UP000322165">
    <property type="component" value="Unassembled WGS sequence"/>
</dbReference>
<sequence length="387" mass="41839">MTPLRIKPLLLAGTLALLAGCEARHPASAEQVSPQRFASQHGTLEVFPVATGLEHPWGLAFLPDGRMLVTERPGRLRLVYPDGRLSDPIAGVPQVFARGQGGLLDVALDPDFEDNRLVYLSYAEPGENGAGTAVARARLAGDSRLEELQVIFRQQPKLGAGHHFGSRLVFDREGRLYVTAGDRGEPERAQRLDQGQGKIFRIERDGGIPADNPFVGRDGAQAAIWSWGHRNVQGAALNPDTGELWQTEHGPKGGDELNIARAGLNYGWPAISHGVNYDGTPVGEGLREAPGMEQPLHHWTPSIGASGLAFYTGERFPAWRGDLFAGGLALRKLVRLDLEDGKLVGSEDLLVELGERIRDVRQGPDGYLYLLTDAGNGKLLRVGLAAD</sequence>
<accession>A0A5B2Z6Q6</accession>
<feature type="domain" description="Glucose/Sorbosone dehydrogenase" evidence="1">
    <location>
        <begin position="53"/>
        <end position="381"/>
    </location>
</feature>
<reference evidence="2 3" key="2">
    <citation type="submission" date="2019-09" db="EMBL/GenBank/DDBJ databases">
        <authorList>
            <person name="Mazur A."/>
        </authorList>
    </citation>
    <scope>NUCLEOTIDE SEQUENCE [LARGE SCALE GENOMIC DNA]</scope>
    <source>
        <strain evidence="2 3">3729k</strain>
    </source>
</reference>
<protein>
    <submittedName>
        <fullName evidence="2">PQQ-dependent sugar dehydrogenase</fullName>
    </submittedName>
</protein>
<dbReference type="Gene3D" id="2.120.10.30">
    <property type="entry name" value="TolB, C-terminal domain"/>
    <property type="match status" value="1"/>
</dbReference>
<dbReference type="InterPro" id="IPR011042">
    <property type="entry name" value="6-blade_b-propeller_TolB-like"/>
</dbReference>
<name>A0A5B2Z6Q6_9GAMM</name>
<evidence type="ECO:0000313" key="3">
    <source>
        <dbReference type="Proteomes" id="UP000322165"/>
    </source>
</evidence>
<comment type="caution">
    <text evidence="2">The sequence shown here is derived from an EMBL/GenBank/DDBJ whole genome shotgun (WGS) entry which is preliminary data.</text>
</comment>
<dbReference type="PANTHER" id="PTHR19328">
    <property type="entry name" value="HEDGEHOG-INTERACTING PROTEIN"/>
    <property type="match status" value="1"/>
</dbReference>
<dbReference type="RefSeq" id="WP_149860891.1">
    <property type="nucleotide sequence ID" value="NZ_VUOD01000006.1"/>
</dbReference>
<dbReference type="InterPro" id="IPR011041">
    <property type="entry name" value="Quinoprot_gluc/sorb_DH_b-prop"/>
</dbReference>
<evidence type="ECO:0000259" key="1">
    <source>
        <dbReference type="Pfam" id="PF07995"/>
    </source>
</evidence>
<dbReference type="AlphaFoldDB" id="A0A5B2Z6Q6"/>
<organism evidence="2 3">
    <name type="scientific">Arenimonas fontis</name>
    <dbReference type="NCBI Taxonomy" id="2608255"/>
    <lineage>
        <taxon>Bacteria</taxon>
        <taxon>Pseudomonadati</taxon>
        <taxon>Pseudomonadota</taxon>
        <taxon>Gammaproteobacteria</taxon>
        <taxon>Lysobacterales</taxon>
        <taxon>Lysobacteraceae</taxon>
        <taxon>Arenimonas</taxon>
    </lineage>
</organism>
<gene>
    <name evidence="2" type="ORF">F0415_09030</name>
</gene>
<proteinExistence type="predicted"/>
<dbReference type="SUPFAM" id="SSF50952">
    <property type="entry name" value="Soluble quinoprotein glucose dehydrogenase"/>
    <property type="match status" value="1"/>
</dbReference>
<dbReference type="PROSITE" id="PS51257">
    <property type="entry name" value="PROKAR_LIPOPROTEIN"/>
    <property type="match status" value="1"/>
</dbReference>
<dbReference type="InterPro" id="IPR012938">
    <property type="entry name" value="Glc/Sorbosone_DH"/>
</dbReference>
<dbReference type="EMBL" id="VUOD01000006">
    <property type="protein sequence ID" value="KAA2284458.1"/>
    <property type="molecule type" value="Genomic_DNA"/>
</dbReference>
<dbReference type="Pfam" id="PF07995">
    <property type="entry name" value="GSDH"/>
    <property type="match status" value="1"/>
</dbReference>
<keyword evidence="3" id="KW-1185">Reference proteome</keyword>
<reference evidence="2 3" key="1">
    <citation type="submission" date="2019-09" db="EMBL/GenBank/DDBJ databases">
        <title>Arenimonas chukotkensis sp. nov., a bacterium isolated from Chukotka hot spring, Arctic region, Russia.</title>
        <authorList>
            <person name="Zayulina K.S."/>
            <person name="Prokofeva M.I."/>
            <person name="Elcheninov A.G."/>
            <person name="Novikov A."/>
            <person name="Kochetkova T.V."/>
            <person name="Kublanov I.V."/>
        </authorList>
    </citation>
    <scope>NUCLEOTIDE SEQUENCE [LARGE SCALE GENOMIC DNA]</scope>
    <source>
        <strain evidence="2 3">3729k</strain>
    </source>
</reference>
<evidence type="ECO:0000313" key="2">
    <source>
        <dbReference type="EMBL" id="KAA2284458.1"/>
    </source>
</evidence>